<dbReference type="Gene3D" id="2.160.20.80">
    <property type="entry name" value="E3 ubiquitin-protein ligase SopA"/>
    <property type="match status" value="1"/>
</dbReference>
<dbReference type="SUPFAM" id="SSF141571">
    <property type="entry name" value="Pentapeptide repeat-like"/>
    <property type="match status" value="1"/>
</dbReference>
<reference evidence="1 2" key="2">
    <citation type="submission" date="2019-08" db="EMBL/GenBank/DDBJ databases">
        <authorList>
            <person name="Chen F.-J."/>
            <person name="Wu H.-C."/>
            <person name="Liao Y.-C."/>
            <person name="Kuo S.-C."/>
        </authorList>
    </citation>
    <scope>NUCLEOTIDE SEQUENCE [LARGE SCALE GENOMIC DNA]</scope>
    <source>
        <strain evidence="1 2">NCYU-26-73</strain>
    </source>
</reference>
<dbReference type="Proteomes" id="UP000321299">
    <property type="component" value="Chromosome"/>
</dbReference>
<name>A0A5B9AQ59_ECOLX</name>
<organism evidence="1 2">
    <name type="scientific">Escherichia coli</name>
    <dbReference type="NCBI Taxonomy" id="562"/>
    <lineage>
        <taxon>Bacteria</taxon>
        <taxon>Pseudomonadati</taxon>
        <taxon>Pseudomonadota</taxon>
        <taxon>Gammaproteobacteria</taxon>
        <taxon>Enterobacterales</taxon>
        <taxon>Enterobacteriaceae</taxon>
        <taxon>Escherichia</taxon>
    </lineage>
</organism>
<accession>A0A5B9AQ59</accession>
<dbReference type="AlphaFoldDB" id="A0A5B9AQ59"/>
<dbReference type="EMBL" id="CP042615">
    <property type="protein sequence ID" value="QED74635.1"/>
    <property type="molecule type" value="Genomic_DNA"/>
</dbReference>
<evidence type="ECO:0000313" key="1">
    <source>
        <dbReference type="EMBL" id="QED74635.1"/>
    </source>
</evidence>
<protein>
    <submittedName>
        <fullName evidence="1">Type III secretion system effector EspX1</fullName>
    </submittedName>
</protein>
<sequence>MTDGISTSPHCLYKSNIADDVIINKTRQNELVKVFCEYKTEFLILFDDFFRSQHLPKPSPVLHHFFQYTHLRDAHFYRCKLIEHTVQFSFFKHKEITLLRLDVFDDRTSECLSEEIKIYQECYEKFVKFLKANFNQEIYPQLYTPEIFYEACRNLQSFYDHQETSQNANYSAIDKKKSYFNKEIKNLIKKNIYPELYNEQCLKIPASSTDDNQEITWRNFKTSNAAYSQLCEKLSLFKSVPSRLIEKSAYCSIENMITNKFDVVFSYCGDDIKEFILLLPYNKSLEMYELNEQKIQYLTTPNININKLLLSNITIEKSNLSYGYYFGCVLSNISCFESDLSNTIFSNGEINNLFIKKSNIFGTSFTNTRIKNLRCEDIMPGRWTTQLVNKHLGYRYTGVFKTPASIDDKPSRFEILIPLIQTLVRDNVKLNNDVYKELNKFMHDYDKTSPEMRKYLQSINECMLLMKNIVHQGDAANLLI</sequence>
<reference evidence="1 2" key="1">
    <citation type="submission" date="2019-08" db="EMBL/GenBank/DDBJ databases">
        <title>Plasmid- and chromosome-located mcr-3 in mcr-1-positive Escherichia coli from diseased swine, Taiwan.</title>
        <authorList>
            <person name="Hsu C.-Y."/>
            <person name="Huang W.-C."/>
            <person name="Lauderdale T.-L."/>
        </authorList>
    </citation>
    <scope>NUCLEOTIDE SEQUENCE [LARGE SCALE GENOMIC DNA]</scope>
    <source>
        <strain evidence="1 2">NCYU-26-73</strain>
    </source>
</reference>
<proteinExistence type="predicted"/>
<gene>
    <name evidence="1" type="primary">espX1</name>
    <name evidence="1" type="ORF">FTV93_14410</name>
</gene>
<evidence type="ECO:0000313" key="2">
    <source>
        <dbReference type="Proteomes" id="UP000321299"/>
    </source>
</evidence>